<name>A0A2T5ICE0_9PROT</name>
<dbReference type="Proteomes" id="UP000244152">
    <property type="component" value="Unassembled WGS sequence"/>
</dbReference>
<sequence>MGNGVGRWMSWMAAWTEHRPAPLDLSDAEILDWLSEYCDQAVYTRPTQQCRGGFTLYCDEIRSSAVTLREAVCLAAAKWKEVNE</sequence>
<evidence type="ECO:0000313" key="2">
    <source>
        <dbReference type="Proteomes" id="UP000244152"/>
    </source>
</evidence>
<comment type="caution">
    <text evidence="1">The sequence shown here is derived from an EMBL/GenBank/DDBJ whole genome shotgun (WGS) entry which is preliminary data.</text>
</comment>
<dbReference type="AlphaFoldDB" id="A0A2T5ICE0"/>
<dbReference type="EMBL" id="QAOK01000009">
    <property type="protein sequence ID" value="PTQ81492.1"/>
    <property type="molecule type" value="Genomic_DNA"/>
</dbReference>
<reference evidence="1 2" key="1">
    <citation type="submission" date="2018-04" db="EMBL/GenBank/DDBJ databases">
        <title>Active sludge and wastewater microbial communities from Klosterneuburg, Austria.</title>
        <authorList>
            <person name="Wagner M."/>
        </authorList>
    </citation>
    <scope>NUCLEOTIDE SEQUENCE [LARGE SCALE GENOMIC DNA]</scope>
    <source>
        <strain evidence="1 2">Nl12</strain>
    </source>
</reference>
<protein>
    <submittedName>
        <fullName evidence="1">Uncharacterized protein</fullName>
    </submittedName>
</protein>
<organism evidence="1 2">
    <name type="scientific">Nitrosospira multiformis</name>
    <dbReference type="NCBI Taxonomy" id="1231"/>
    <lineage>
        <taxon>Bacteria</taxon>
        <taxon>Pseudomonadati</taxon>
        <taxon>Pseudomonadota</taxon>
        <taxon>Betaproteobacteria</taxon>
        <taxon>Nitrosomonadales</taxon>
        <taxon>Nitrosomonadaceae</taxon>
        <taxon>Nitrosospira</taxon>
    </lineage>
</organism>
<accession>A0A2T5ICE0</accession>
<evidence type="ECO:0000313" key="1">
    <source>
        <dbReference type="EMBL" id="PTQ81492.1"/>
    </source>
</evidence>
<proteinExistence type="predicted"/>
<gene>
    <name evidence="1" type="ORF">C8R21_10943</name>
</gene>
<dbReference type="RefSeq" id="WP_258192288.1">
    <property type="nucleotide sequence ID" value="NZ_QAOK01000009.1"/>
</dbReference>